<accession>A0A9D4E7G0</accession>
<dbReference type="Gene3D" id="1.10.10.1940">
    <property type="match status" value="2"/>
</dbReference>
<dbReference type="InterPro" id="IPR001007">
    <property type="entry name" value="VWF_dom"/>
</dbReference>
<dbReference type="AlphaFoldDB" id="A0A9D4E7G0"/>
<name>A0A9D4E7G0_DREPO</name>
<protein>
    <submittedName>
        <fullName evidence="5">Uncharacterized protein</fullName>
    </submittedName>
</protein>
<dbReference type="Pfam" id="PF01549">
    <property type="entry name" value="ShK"/>
    <property type="match status" value="5"/>
</dbReference>
<dbReference type="PANTHER" id="PTHR21724:SF105">
    <property type="entry name" value="SHKT DOMAIN-CONTAINING PROTEIN"/>
    <property type="match status" value="1"/>
</dbReference>
<dbReference type="EMBL" id="JAIWYP010000009">
    <property type="protein sequence ID" value="KAH3775332.1"/>
    <property type="molecule type" value="Genomic_DNA"/>
</dbReference>
<reference evidence="5" key="1">
    <citation type="journal article" date="2019" name="bioRxiv">
        <title>The Genome of the Zebra Mussel, Dreissena polymorpha: A Resource for Invasive Species Research.</title>
        <authorList>
            <person name="McCartney M.A."/>
            <person name="Auch B."/>
            <person name="Kono T."/>
            <person name="Mallez S."/>
            <person name="Zhang Y."/>
            <person name="Obille A."/>
            <person name="Becker A."/>
            <person name="Abrahante J.E."/>
            <person name="Garbe J."/>
            <person name="Badalamenti J.P."/>
            <person name="Herman A."/>
            <person name="Mangelson H."/>
            <person name="Liachko I."/>
            <person name="Sullivan S."/>
            <person name="Sone E.D."/>
            <person name="Koren S."/>
            <person name="Silverstein K.A.T."/>
            <person name="Beckman K.B."/>
            <person name="Gohl D.M."/>
        </authorList>
    </citation>
    <scope>NUCLEOTIDE SEQUENCE</scope>
    <source>
        <strain evidence="5">Duluth1</strain>
        <tissue evidence="5">Whole animal</tissue>
    </source>
</reference>
<comment type="caution">
    <text evidence="5">The sequence shown here is derived from an EMBL/GenBank/DDBJ whole genome shotgun (WGS) entry which is preliminary data.</text>
</comment>
<evidence type="ECO:0000259" key="4">
    <source>
        <dbReference type="PROSITE" id="PS51670"/>
    </source>
</evidence>
<keyword evidence="2" id="KW-0732">Signal</keyword>
<gene>
    <name evidence="5" type="ORF">DPMN_176733</name>
</gene>
<dbReference type="InterPro" id="IPR003582">
    <property type="entry name" value="ShKT_dom"/>
</dbReference>
<organism evidence="5 6">
    <name type="scientific">Dreissena polymorpha</name>
    <name type="common">Zebra mussel</name>
    <name type="synonym">Mytilus polymorpha</name>
    <dbReference type="NCBI Taxonomy" id="45954"/>
    <lineage>
        <taxon>Eukaryota</taxon>
        <taxon>Metazoa</taxon>
        <taxon>Spiralia</taxon>
        <taxon>Lophotrochozoa</taxon>
        <taxon>Mollusca</taxon>
        <taxon>Bivalvia</taxon>
        <taxon>Autobranchia</taxon>
        <taxon>Heteroconchia</taxon>
        <taxon>Euheterodonta</taxon>
        <taxon>Imparidentia</taxon>
        <taxon>Neoheterodontei</taxon>
        <taxon>Myida</taxon>
        <taxon>Dreissenoidea</taxon>
        <taxon>Dreissenidae</taxon>
        <taxon>Dreissena</taxon>
    </lineage>
</organism>
<feature type="domain" description="ShKT" evidence="4">
    <location>
        <begin position="233"/>
        <end position="270"/>
    </location>
</feature>
<evidence type="ECO:0000313" key="6">
    <source>
        <dbReference type="Proteomes" id="UP000828390"/>
    </source>
</evidence>
<dbReference type="Proteomes" id="UP000828390">
    <property type="component" value="Unassembled WGS sequence"/>
</dbReference>
<evidence type="ECO:0000259" key="3">
    <source>
        <dbReference type="PROSITE" id="PS50184"/>
    </source>
</evidence>
<feature type="domain" description="VWFC" evidence="3">
    <location>
        <begin position="346"/>
        <end position="411"/>
    </location>
</feature>
<evidence type="ECO:0000256" key="1">
    <source>
        <dbReference type="PROSITE-ProRule" id="PRU01005"/>
    </source>
</evidence>
<feature type="chain" id="PRO_5038416436" evidence="2">
    <location>
        <begin position="17"/>
        <end position="425"/>
    </location>
</feature>
<dbReference type="SMART" id="SM00214">
    <property type="entry name" value="VWC"/>
    <property type="match status" value="1"/>
</dbReference>
<proteinExistence type="predicted"/>
<evidence type="ECO:0000313" key="5">
    <source>
        <dbReference type="EMBL" id="KAH3775332.1"/>
    </source>
</evidence>
<sequence length="425" mass="43496">MRTVFIIALCVGIALAGQSKIREARKKREFTLSFSQGGSTTCQGDQLTNCASYTKSVCSNPEYSKWVADNCCAYCGVGGVSGGGMPPAPQTTSGFNLVFATNAPQMGGGGSCQDAIPNCASYTSSVCTDPSYSDWVHTNCAHFCNKCGGAGVTNHPVPIMGSTCQDKLPNCASYAADVCTSSSYAQWAKDNCANFCHLCGSTGPMGLTAGPMPIGMMPTSGTMPVSGGMTGGCTDVSSNCAQLNSASHICTDSGALIYAQQNCARTCNMCSGGSQPQMSTSSCSDKMPNCAAYGAGVCSDPTYSAWVSDNCQAFCHKCSSGGGSVPMGGSVPTGGGSGGSISGQSSGCVYNGQMYSQGQTWKDACKFSCTCVDGSSGKYQCQQICVTWDLPPQCTLNPPAAGKCCSTPNCPAGFNIQYPPGYVAN</sequence>
<dbReference type="PROSITE" id="PS50184">
    <property type="entry name" value="VWFC_2"/>
    <property type="match status" value="1"/>
</dbReference>
<feature type="domain" description="ShKT" evidence="4">
    <location>
        <begin position="112"/>
        <end position="147"/>
    </location>
</feature>
<dbReference type="PROSITE" id="PS51670">
    <property type="entry name" value="SHKT"/>
    <property type="match status" value="3"/>
</dbReference>
<dbReference type="SMART" id="SM00254">
    <property type="entry name" value="ShKT"/>
    <property type="match status" value="5"/>
</dbReference>
<dbReference type="OrthoDB" id="6160437at2759"/>
<keyword evidence="6" id="KW-1185">Reference proteome</keyword>
<dbReference type="PANTHER" id="PTHR21724">
    <property type="entry name" value="SHKT DOMAIN-CONTAINING PROTEIN"/>
    <property type="match status" value="1"/>
</dbReference>
<feature type="domain" description="ShKT" evidence="4">
    <location>
        <begin position="164"/>
        <end position="199"/>
    </location>
</feature>
<comment type="caution">
    <text evidence="1">Lacks conserved residue(s) required for the propagation of feature annotation.</text>
</comment>
<dbReference type="PROSITE" id="PS01208">
    <property type="entry name" value="VWFC_1"/>
    <property type="match status" value="1"/>
</dbReference>
<evidence type="ECO:0000256" key="2">
    <source>
        <dbReference type="SAM" id="SignalP"/>
    </source>
</evidence>
<reference evidence="5" key="2">
    <citation type="submission" date="2020-11" db="EMBL/GenBank/DDBJ databases">
        <authorList>
            <person name="McCartney M.A."/>
            <person name="Auch B."/>
            <person name="Kono T."/>
            <person name="Mallez S."/>
            <person name="Becker A."/>
            <person name="Gohl D.M."/>
            <person name="Silverstein K.A.T."/>
            <person name="Koren S."/>
            <person name="Bechman K.B."/>
            <person name="Herman A."/>
            <person name="Abrahante J.E."/>
            <person name="Garbe J."/>
        </authorList>
    </citation>
    <scope>NUCLEOTIDE SEQUENCE</scope>
    <source>
        <strain evidence="5">Duluth1</strain>
        <tissue evidence="5">Whole animal</tissue>
    </source>
</reference>
<feature type="signal peptide" evidence="2">
    <location>
        <begin position="1"/>
        <end position="16"/>
    </location>
</feature>